<sequence length="38" mass="4129">MSRWLKTAGILPEKPAFGSRRAAALKLKLADNGVGYLQ</sequence>
<proteinExistence type="predicted"/>
<dbReference type="AlphaFoldDB" id="I1DUQ3"/>
<dbReference type="Proteomes" id="UP000004374">
    <property type="component" value="Unassembled WGS sequence"/>
</dbReference>
<comment type="caution">
    <text evidence="1">The sequence shown here is derived from an EMBL/GenBank/DDBJ whole genome shotgun (WGS) entry which is preliminary data.</text>
</comment>
<evidence type="ECO:0000313" key="2">
    <source>
        <dbReference type="Proteomes" id="UP000004374"/>
    </source>
</evidence>
<evidence type="ECO:0000313" key="1">
    <source>
        <dbReference type="EMBL" id="GAB57781.1"/>
    </source>
</evidence>
<gene>
    <name evidence="1" type="ORF">RNAN_0750</name>
</gene>
<reference evidence="1 2" key="1">
    <citation type="journal article" date="2012" name="J. Bacteriol.">
        <title>Genome Sequence of the Protease-Producing Bacterium Rheinheimera nanhaiensis E407-8T, Isolated from Deep-Sea Sediment of the South China Sea.</title>
        <authorList>
            <person name="Zhang X.-Y."/>
            <person name="Zhang Y.-J."/>
            <person name="Qin Q.-L."/>
            <person name="Xie B.-B."/>
            <person name="Chen X.-L."/>
            <person name="Zhou B.-C."/>
            <person name="Zhang Y.-Z."/>
        </authorList>
    </citation>
    <scope>NUCLEOTIDE SEQUENCE [LARGE SCALE GENOMIC DNA]</scope>
    <source>
        <strain evidence="1 2">E407-8</strain>
    </source>
</reference>
<keyword evidence="2" id="KW-1185">Reference proteome</keyword>
<protein>
    <submittedName>
        <fullName evidence="1">Uncharacterized protein</fullName>
    </submittedName>
</protein>
<dbReference type="EMBL" id="BAFK01000003">
    <property type="protein sequence ID" value="GAB57781.1"/>
    <property type="molecule type" value="Genomic_DNA"/>
</dbReference>
<name>I1DUQ3_9GAMM</name>
<organism evidence="1 2">
    <name type="scientific">Rheinheimera nanhaiensis E407-8</name>
    <dbReference type="NCBI Taxonomy" id="562729"/>
    <lineage>
        <taxon>Bacteria</taxon>
        <taxon>Pseudomonadati</taxon>
        <taxon>Pseudomonadota</taxon>
        <taxon>Gammaproteobacteria</taxon>
        <taxon>Chromatiales</taxon>
        <taxon>Chromatiaceae</taxon>
        <taxon>Rheinheimera</taxon>
    </lineage>
</organism>
<accession>I1DUQ3</accession>